<protein>
    <recommendedName>
        <fullName evidence="6">HTH iclR-type domain-containing protein</fullName>
    </recommendedName>
</protein>
<feature type="domain" description="DUF7345" evidence="3">
    <location>
        <begin position="45"/>
        <end position="160"/>
    </location>
</feature>
<keyword evidence="5" id="KW-1185">Reference proteome</keyword>
<evidence type="ECO:0000313" key="5">
    <source>
        <dbReference type="Proteomes" id="UP000011566"/>
    </source>
</evidence>
<dbReference type="AlphaFoldDB" id="M0LYL0"/>
<organism evidence="4 5">
    <name type="scientific">Halococcus hamelinensis 100A6</name>
    <dbReference type="NCBI Taxonomy" id="1132509"/>
    <lineage>
        <taxon>Archaea</taxon>
        <taxon>Methanobacteriati</taxon>
        <taxon>Methanobacteriota</taxon>
        <taxon>Stenosarchaea group</taxon>
        <taxon>Halobacteria</taxon>
        <taxon>Halobacteriales</taxon>
        <taxon>Halococcaceae</taxon>
        <taxon>Halococcus</taxon>
    </lineage>
</organism>
<feature type="region of interest" description="Disordered" evidence="1">
    <location>
        <begin position="175"/>
        <end position="197"/>
    </location>
</feature>
<proteinExistence type="predicted"/>
<dbReference type="Pfam" id="PF24036">
    <property type="entry name" value="DUF7345"/>
    <property type="match status" value="1"/>
</dbReference>
<feature type="compositionally biased region" description="Polar residues" evidence="1">
    <location>
        <begin position="185"/>
        <end position="197"/>
    </location>
</feature>
<dbReference type="Pfam" id="PF24034">
    <property type="entry name" value="DUF7343"/>
    <property type="match status" value="1"/>
</dbReference>
<feature type="compositionally biased region" description="Low complexity" evidence="1">
    <location>
        <begin position="266"/>
        <end position="286"/>
    </location>
</feature>
<dbReference type="EMBL" id="AOMB01000030">
    <property type="protein sequence ID" value="EMA38501.1"/>
    <property type="molecule type" value="Genomic_DNA"/>
</dbReference>
<dbReference type="InterPro" id="IPR055767">
    <property type="entry name" value="DUF7343"/>
</dbReference>
<evidence type="ECO:0000256" key="1">
    <source>
        <dbReference type="SAM" id="MobiDB-lite"/>
    </source>
</evidence>
<dbReference type="RefSeq" id="WP_007693467.1">
    <property type="nucleotide sequence ID" value="NZ_AJRK01000428.1"/>
</dbReference>
<reference evidence="4 5" key="1">
    <citation type="journal article" date="2014" name="PLoS Genet.">
        <title>Phylogenetically driven sequencing of extremely halophilic archaea reveals strategies for static and dynamic osmo-response.</title>
        <authorList>
            <person name="Becker E.A."/>
            <person name="Seitzer P.M."/>
            <person name="Tritt A."/>
            <person name="Larsen D."/>
            <person name="Krusor M."/>
            <person name="Yao A.I."/>
            <person name="Wu D."/>
            <person name="Madern D."/>
            <person name="Eisen J.A."/>
            <person name="Darling A.E."/>
            <person name="Facciotti M.T."/>
        </authorList>
    </citation>
    <scope>NUCLEOTIDE SEQUENCE [LARGE SCALE GENOMIC DNA]</scope>
    <source>
        <strain evidence="4 5">100A6</strain>
    </source>
</reference>
<dbReference type="InterPro" id="IPR036390">
    <property type="entry name" value="WH_DNA-bd_sf"/>
</dbReference>
<dbReference type="InterPro" id="IPR055769">
    <property type="entry name" value="DUF7345"/>
</dbReference>
<evidence type="ECO:0008006" key="6">
    <source>
        <dbReference type="Google" id="ProtNLM"/>
    </source>
</evidence>
<sequence>MNRLWAFGLVAMVLVGGLALAGPAAAQPGATNASSPSFGETQFVVTVYENGSARWTQRYNQPLANETRTQQFRTYAEEFNTEETPLYTDFRQRATDLTAAGSNATGRTMSARGFTHTAEVTSQPSTTGVVEMSFLWTNFTAPSDGGVTVGDTFENGIYLSPNMSIELQAGPNLGVDWSSVEPTPDASTNGSGNTSDSLTYFGETQFASGQPRVTFTESSDPVGGQSMLTSPLPWAVLAIALAVVLGAVIVRRSSGPVFGSADEGETPPAEAPAGAESATRNGSGSDADADDPDGPATPAVTSADLRSDEDRIVEMLEANGGRMQQTAIVEGTGWSKSKVSTLLSEMADDGTLTKLRVGRENIVSLAGHEPTATRSPFDDE</sequence>
<dbReference type="Proteomes" id="UP000011566">
    <property type="component" value="Unassembled WGS sequence"/>
</dbReference>
<gene>
    <name evidence="4" type="ORF">C447_10112</name>
</gene>
<feature type="region of interest" description="Disordered" evidence="1">
    <location>
        <begin position="256"/>
        <end position="308"/>
    </location>
</feature>
<evidence type="ECO:0000259" key="3">
    <source>
        <dbReference type="Pfam" id="PF24036"/>
    </source>
</evidence>
<evidence type="ECO:0000259" key="2">
    <source>
        <dbReference type="Pfam" id="PF24034"/>
    </source>
</evidence>
<dbReference type="eggNOG" id="arCOG00381">
    <property type="taxonomic scope" value="Archaea"/>
</dbReference>
<comment type="caution">
    <text evidence="4">The sequence shown here is derived from an EMBL/GenBank/DDBJ whole genome shotgun (WGS) entry which is preliminary data.</text>
</comment>
<accession>M0LYL0</accession>
<feature type="domain" description="DUF7343" evidence="2">
    <location>
        <begin position="305"/>
        <end position="365"/>
    </location>
</feature>
<name>M0LYL0_9EURY</name>
<dbReference type="OrthoDB" id="284722at2157"/>
<evidence type="ECO:0000313" key="4">
    <source>
        <dbReference type="EMBL" id="EMA38501.1"/>
    </source>
</evidence>
<dbReference type="SUPFAM" id="SSF46785">
    <property type="entry name" value="Winged helix' DNA-binding domain"/>
    <property type="match status" value="1"/>
</dbReference>
<dbReference type="PATRIC" id="fig|1132509.6.peg.2284"/>